<dbReference type="RefSeq" id="WP_072503986.1">
    <property type="nucleotide sequence ID" value="NZ_CP016364.1"/>
</dbReference>
<evidence type="ECO:0000313" key="2">
    <source>
        <dbReference type="Proteomes" id="UP000183859"/>
    </source>
</evidence>
<dbReference type="OrthoDB" id="7356934at2"/>
<keyword evidence="2" id="KW-1185">Reference proteome</keyword>
<dbReference type="AlphaFoldDB" id="A0A1L3I2C1"/>
<dbReference type="InterPro" id="IPR021955">
    <property type="entry name" value="DUF3572"/>
</dbReference>
<sequence>MPFSADAAETLGLKALAWLAGNDELLPVFLGSTGASEADLRAQASDPAFLGSVLDFLTMDDAWVMQFCDSLGISYEQPMHARMALPGGAQVHWT</sequence>
<dbReference type="STRING" id="1844006.PhaeoP97_00819"/>
<evidence type="ECO:0008006" key="3">
    <source>
        <dbReference type="Google" id="ProtNLM"/>
    </source>
</evidence>
<accession>A0A1L3I2C1</accession>
<organism evidence="1 2">
    <name type="scientific">Phaeobacter porticola</name>
    <dbReference type="NCBI Taxonomy" id="1844006"/>
    <lineage>
        <taxon>Bacteria</taxon>
        <taxon>Pseudomonadati</taxon>
        <taxon>Pseudomonadota</taxon>
        <taxon>Alphaproteobacteria</taxon>
        <taxon>Rhodobacterales</taxon>
        <taxon>Roseobacteraceae</taxon>
        <taxon>Phaeobacter</taxon>
    </lineage>
</organism>
<dbReference type="Proteomes" id="UP000183859">
    <property type="component" value="Chromosome"/>
</dbReference>
<proteinExistence type="predicted"/>
<gene>
    <name evidence="1" type="ORF">PhaeoP97_00819</name>
</gene>
<reference evidence="2" key="1">
    <citation type="submission" date="2016-07" db="EMBL/GenBank/DDBJ databases">
        <title>Phaeobacter portensis sp. nov., a tropodithietic acid producing bacterium isolated from a German harbor.</title>
        <authorList>
            <person name="Freese H.M."/>
            <person name="Bunk B."/>
            <person name="Breider S."/>
            <person name="Brinkhoff T."/>
        </authorList>
    </citation>
    <scope>NUCLEOTIDE SEQUENCE [LARGE SCALE GENOMIC DNA]</scope>
    <source>
        <strain evidence="2">P97</strain>
    </source>
</reference>
<dbReference type="Pfam" id="PF12096">
    <property type="entry name" value="DUF3572"/>
    <property type="match status" value="1"/>
</dbReference>
<protein>
    <recommendedName>
        <fullName evidence="3">DUF3572 domain-containing protein</fullName>
    </recommendedName>
</protein>
<name>A0A1L3I2C1_9RHOB</name>
<dbReference type="KEGG" id="php:PhaeoP97_00819"/>
<dbReference type="EMBL" id="CP016364">
    <property type="protein sequence ID" value="APG46255.1"/>
    <property type="molecule type" value="Genomic_DNA"/>
</dbReference>
<evidence type="ECO:0000313" key="1">
    <source>
        <dbReference type="EMBL" id="APG46255.1"/>
    </source>
</evidence>